<keyword evidence="3" id="KW-1185">Reference proteome</keyword>
<accession>Q2JB63</accession>
<feature type="region of interest" description="Disordered" evidence="1">
    <location>
        <begin position="87"/>
        <end position="129"/>
    </location>
</feature>
<feature type="compositionally biased region" description="Low complexity" evidence="1">
    <location>
        <begin position="108"/>
        <end position="118"/>
    </location>
</feature>
<dbReference type="AlphaFoldDB" id="Q2JB63"/>
<dbReference type="Proteomes" id="UP000001937">
    <property type="component" value="Chromosome"/>
</dbReference>
<name>Q2JB63_FRACC</name>
<reference evidence="2 3" key="1">
    <citation type="journal article" date="2007" name="Genome Res.">
        <title>Genome characteristics of facultatively symbiotic Frankia sp. strains reflect host range and host plant biogeography.</title>
        <authorList>
            <person name="Normand P."/>
            <person name="Lapierre P."/>
            <person name="Tisa L.S."/>
            <person name="Gogarten J.P."/>
            <person name="Alloisio N."/>
            <person name="Bagnarol E."/>
            <person name="Bassi C.A."/>
            <person name="Berry A.M."/>
            <person name="Bickhart D.M."/>
            <person name="Choisne N."/>
            <person name="Couloux A."/>
            <person name="Cournoyer B."/>
            <person name="Cruveiller S."/>
            <person name="Daubin V."/>
            <person name="Demange N."/>
            <person name="Francino M.P."/>
            <person name="Goltsman E."/>
            <person name="Huang Y."/>
            <person name="Kopp O.R."/>
            <person name="Labarre L."/>
            <person name="Lapidus A."/>
            <person name="Lavire C."/>
            <person name="Marechal J."/>
            <person name="Martinez M."/>
            <person name="Mastronunzio J.E."/>
            <person name="Mullin B.C."/>
            <person name="Niemann J."/>
            <person name="Pujic P."/>
            <person name="Rawnsley T."/>
            <person name="Rouy Z."/>
            <person name="Schenowitz C."/>
            <person name="Sellstedt A."/>
            <person name="Tavares F."/>
            <person name="Tomkins J.P."/>
            <person name="Vallenet D."/>
            <person name="Valverde C."/>
            <person name="Wall L.G."/>
            <person name="Wang Y."/>
            <person name="Medigue C."/>
            <person name="Benson D.R."/>
        </authorList>
    </citation>
    <scope>NUCLEOTIDE SEQUENCE [LARGE SCALE GENOMIC DNA]</scope>
    <source>
        <strain evidence="3">DSM 45818 / CECT 9043 / CcI3</strain>
    </source>
</reference>
<organism evidence="2 3">
    <name type="scientific">Frankia casuarinae (strain DSM 45818 / CECT 9043 / HFP020203 / CcI3)</name>
    <dbReference type="NCBI Taxonomy" id="106370"/>
    <lineage>
        <taxon>Bacteria</taxon>
        <taxon>Bacillati</taxon>
        <taxon>Actinomycetota</taxon>
        <taxon>Actinomycetes</taxon>
        <taxon>Frankiales</taxon>
        <taxon>Frankiaceae</taxon>
        <taxon>Frankia</taxon>
    </lineage>
</organism>
<feature type="region of interest" description="Disordered" evidence="1">
    <location>
        <begin position="1"/>
        <end position="52"/>
    </location>
</feature>
<evidence type="ECO:0000313" key="3">
    <source>
        <dbReference type="Proteomes" id="UP000001937"/>
    </source>
</evidence>
<dbReference type="KEGG" id="fra:Francci3_2107"/>
<evidence type="ECO:0000313" key="2">
    <source>
        <dbReference type="EMBL" id="ABD11479.1"/>
    </source>
</evidence>
<feature type="compositionally biased region" description="Polar residues" evidence="1">
    <location>
        <begin position="32"/>
        <end position="46"/>
    </location>
</feature>
<evidence type="ECO:0000256" key="1">
    <source>
        <dbReference type="SAM" id="MobiDB-lite"/>
    </source>
</evidence>
<gene>
    <name evidence="2" type="ordered locus">Francci3_2107</name>
</gene>
<proteinExistence type="predicted"/>
<dbReference type="EMBL" id="CP000249">
    <property type="protein sequence ID" value="ABD11479.1"/>
    <property type="molecule type" value="Genomic_DNA"/>
</dbReference>
<sequence length="174" mass="17302">MSTGSVQPSLFDDLDDSGSGPAELGGQVAGPETSTEGADCSSSLLTDTAGERSCETTVAWVGGWAAPRPALARGGLRDIGADRVMSCESETDGGRGPGAAGRRRGRSSGRSVSRSAAGPPDAGREAELEADARWIAAQLARAPEPSALMAAAIVTALAPKPARNVDSGGQAGPG</sequence>
<dbReference type="HOGENOM" id="CLU_1584057_0_0_11"/>
<protein>
    <submittedName>
        <fullName evidence="2">Uncharacterized protein</fullName>
    </submittedName>
</protein>